<keyword evidence="5 6" id="KW-0472">Membrane</keyword>
<feature type="transmembrane region" description="Helical" evidence="6">
    <location>
        <begin position="91"/>
        <end position="109"/>
    </location>
</feature>
<dbReference type="InterPro" id="IPR020948">
    <property type="entry name" value="P_starv_induced_PsiE-like"/>
</dbReference>
<dbReference type="Pfam" id="PF06146">
    <property type="entry name" value="PsiE"/>
    <property type="match status" value="1"/>
</dbReference>
<dbReference type="AlphaFoldDB" id="I3XR10"/>
<proteinExistence type="predicted"/>
<name>I3XR10_DESAM</name>
<evidence type="ECO:0000256" key="6">
    <source>
        <dbReference type="SAM" id="Phobius"/>
    </source>
</evidence>
<dbReference type="GeneID" id="13062169"/>
<dbReference type="Proteomes" id="UP000006175">
    <property type="component" value="Chromosome"/>
</dbReference>
<gene>
    <name evidence="7" type="ORF">Desfe_0480</name>
</gene>
<feature type="transmembrane region" description="Helical" evidence="6">
    <location>
        <begin position="115"/>
        <end position="132"/>
    </location>
</feature>
<keyword evidence="2" id="KW-1003">Cell membrane</keyword>
<dbReference type="HOGENOM" id="CLU_151084_0_0_2"/>
<keyword evidence="3 6" id="KW-0812">Transmembrane</keyword>
<feature type="transmembrane region" description="Helical" evidence="6">
    <location>
        <begin position="16"/>
        <end position="38"/>
    </location>
</feature>
<evidence type="ECO:0000256" key="1">
    <source>
        <dbReference type="ARBA" id="ARBA00004651"/>
    </source>
</evidence>
<organism evidence="7 8">
    <name type="scientific">Desulfurococcus amylolyticus DSM 16532</name>
    <dbReference type="NCBI Taxonomy" id="768672"/>
    <lineage>
        <taxon>Archaea</taxon>
        <taxon>Thermoproteota</taxon>
        <taxon>Thermoprotei</taxon>
        <taxon>Desulfurococcales</taxon>
        <taxon>Desulfurococcaceae</taxon>
        <taxon>Desulfurococcus</taxon>
    </lineage>
</organism>
<dbReference type="RefSeq" id="WP_014767285.1">
    <property type="nucleotide sequence ID" value="NC_018001.1"/>
</dbReference>
<evidence type="ECO:0000256" key="3">
    <source>
        <dbReference type="ARBA" id="ARBA00022692"/>
    </source>
</evidence>
<evidence type="ECO:0000256" key="2">
    <source>
        <dbReference type="ARBA" id="ARBA00022475"/>
    </source>
</evidence>
<evidence type="ECO:0000256" key="4">
    <source>
        <dbReference type="ARBA" id="ARBA00022989"/>
    </source>
</evidence>
<feature type="transmembrane region" description="Helical" evidence="6">
    <location>
        <begin position="58"/>
        <end position="79"/>
    </location>
</feature>
<keyword evidence="8" id="KW-1185">Reference proteome</keyword>
<sequence length="142" mass="16100">MNSKAISESIYKLGRILIDVAEVIVIIFIGLLIILTVYVTFKDIWMELHGMTATTIQILVNDILMIIIYAEILRSILIIWEMRGEGFLSQLSDVVFIVAIREILVYAITGKSMDILLAVFSLLIVTLAIYLIRTRIEKTRGP</sequence>
<comment type="subcellular location">
    <subcellularLocation>
        <location evidence="1">Cell membrane</location>
        <topology evidence="1">Multi-pass membrane protein</topology>
    </subcellularLocation>
</comment>
<dbReference type="EMBL" id="CP003321">
    <property type="protein sequence ID" value="AFL66384.1"/>
    <property type="molecule type" value="Genomic_DNA"/>
</dbReference>
<keyword evidence="4 6" id="KW-1133">Transmembrane helix</keyword>
<dbReference type="eggNOG" id="arCOG08845">
    <property type="taxonomic scope" value="Archaea"/>
</dbReference>
<accession>I3XR10</accession>
<reference evidence="7 8" key="1">
    <citation type="journal article" date="2012" name="J. Bacteriol.">
        <title>Complete Genome Sequence of Desulfurococcus fermentans, a Hyperthermophilic Cellulolytic Crenarchaeon Isolated from a Freshwater Hot Spring in Kamchatka, Russia.</title>
        <authorList>
            <person name="Susanti D."/>
            <person name="Johnson E.F."/>
            <person name="Rodriguez J.R."/>
            <person name="Anderson I."/>
            <person name="Perevalova A.A."/>
            <person name="Kyrpides N."/>
            <person name="Lucas S."/>
            <person name="Han J."/>
            <person name="Lapidus A."/>
            <person name="Cheng J.F."/>
            <person name="Goodwin L."/>
            <person name="Pitluck S."/>
            <person name="Mavrommatis K."/>
            <person name="Peters L."/>
            <person name="Land M.L."/>
            <person name="Hauser L."/>
            <person name="Gopalan V."/>
            <person name="Chan P.P."/>
            <person name="Lowe T.M."/>
            <person name="Atomi H."/>
            <person name="Bonch-Osmolovskaya E.A."/>
            <person name="Woyke T."/>
            <person name="Mukhopadhyay B."/>
        </authorList>
    </citation>
    <scope>NUCLEOTIDE SEQUENCE [LARGE SCALE GENOMIC DNA]</scope>
    <source>
        <strain evidence="7 8">DSM 16532</strain>
    </source>
</reference>
<dbReference type="KEGG" id="dfd:Desfe_0480"/>
<protein>
    <submittedName>
        <fullName evidence="7">Uncharacterized protein</fullName>
    </submittedName>
</protein>
<evidence type="ECO:0000313" key="8">
    <source>
        <dbReference type="Proteomes" id="UP000006175"/>
    </source>
</evidence>
<dbReference type="GO" id="GO:0005886">
    <property type="term" value="C:plasma membrane"/>
    <property type="evidence" value="ECO:0007669"/>
    <property type="project" value="UniProtKB-SubCell"/>
</dbReference>
<evidence type="ECO:0000256" key="5">
    <source>
        <dbReference type="ARBA" id="ARBA00023136"/>
    </source>
</evidence>
<evidence type="ECO:0000313" key="7">
    <source>
        <dbReference type="EMBL" id="AFL66384.1"/>
    </source>
</evidence>